<dbReference type="HAMAP" id="MF_00442">
    <property type="entry name" value="Helicase_Hel308"/>
    <property type="match status" value="1"/>
</dbReference>
<dbReference type="InterPro" id="IPR027417">
    <property type="entry name" value="P-loop_NTPase"/>
</dbReference>
<accession>A0A0M0BQL7</accession>
<evidence type="ECO:0000256" key="6">
    <source>
        <dbReference type="ARBA" id="ARBA00023125"/>
    </source>
</evidence>
<keyword evidence="1 10" id="KW-0547">Nucleotide-binding</keyword>
<dbReference type="Pfam" id="PF00270">
    <property type="entry name" value="DEAD"/>
    <property type="match status" value="1"/>
</dbReference>
<evidence type="ECO:0000256" key="1">
    <source>
        <dbReference type="ARBA" id="ARBA00022741"/>
    </source>
</evidence>
<dbReference type="Proteomes" id="UP000037210">
    <property type="component" value="Unassembled WGS sequence"/>
</dbReference>
<organism evidence="13 14">
    <name type="scientific">miscellaneous Crenarchaeota group-15 archaeon DG-45</name>
    <dbReference type="NCBI Taxonomy" id="1685127"/>
    <lineage>
        <taxon>Archaea</taxon>
        <taxon>Candidatus Bathyarchaeota</taxon>
        <taxon>MCG-15</taxon>
    </lineage>
</organism>
<evidence type="ECO:0000256" key="3">
    <source>
        <dbReference type="ARBA" id="ARBA00022801"/>
    </source>
</evidence>
<comment type="caution">
    <text evidence="13">The sequence shown here is derived from an EMBL/GenBank/DDBJ whole genome shotgun (WGS) entry which is preliminary data.</text>
</comment>
<dbReference type="Gene3D" id="1.10.3380.30">
    <property type="match status" value="1"/>
</dbReference>
<evidence type="ECO:0000256" key="7">
    <source>
        <dbReference type="ARBA" id="ARBA00023204"/>
    </source>
</evidence>
<dbReference type="SMART" id="SM00487">
    <property type="entry name" value="DEXDc"/>
    <property type="match status" value="1"/>
</dbReference>
<dbReference type="AlphaFoldDB" id="A0A0M0BQL7"/>
<dbReference type="PATRIC" id="fig|1685127.3.peg.1035"/>
<dbReference type="GO" id="GO:0006281">
    <property type="term" value="P:DNA repair"/>
    <property type="evidence" value="ECO:0007669"/>
    <property type="project" value="UniProtKB-UniRule"/>
</dbReference>
<comment type="catalytic activity">
    <reaction evidence="10">
        <text>ATP + H2O = ADP + phosphate + H(+)</text>
        <dbReference type="Rhea" id="RHEA:13065"/>
        <dbReference type="ChEBI" id="CHEBI:15377"/>
        <dbReference type="ChEBI" id="CHEBI:15378"/>
        <dbReference type="ChEBI" id="CHEBI:30616"/>
        <dbReference type="ChEBI" id="CHEBI:43474"/>
        <dbReference type="ChEBI" id="CHEBI:456216"/>
        <dbReference type="EC" id="5.6.2.4"/>
    </reaction>
</comment>
<dbReference type="Pfam" id="PF14520">
    <property type="entry name" value="HHH_5"/>
    <property type="match status" value="1"/>
</dbReference>
<dbReference type="Pfam" id="PF00271">
    <property type="entry name" value="Helicase_C"/>
    <property type="match status" value="1"/>
</dbReference>
<dbReference type="PANTHER" id="PTHR47961:SF10">
    <property type="entry name" value="ATP-DEPENDENT DNA HELICASE HEL308"/>
    <property type="match status" value="1"/>
</dbReference>
<dbReference type="PROSITE" id="PS51192">
    <property type="entry name" value="HELICASE_ATP_BIND_1"/>
    <property type="match status" value="1"/>
</dbReference>
<comment type="subunit">
    <text evidence="10">Monomer.</text>
</comment>
<sequence length="748" mass="83006">MRVTELDVPEGVKEVLLKQGYDELYPPQEDALRAGVLDGRNLVMASPTASGKTLIAELCAMKHVVEGGGKVLYMTPLRALAWEKYETFQAYAGVERRDGRKIRVGISTGDLDSSTPWLEPFDIVITTNEKCDSLLRHRSPWMDGVSLVVADEIHLIGGDRGPTLEVALARLRQLKPGLQVLALSATIRNAEEVAEWLGAEWVATDWRPVELREGVDLNDAIIFRDGSIKKLEPLHQMDALNIALNAVLGGGQSLVFVESRRRSMSLAREAASALAGVLSKRDLGRLQKVSTDITVRGEKTSLSDELAASIAQGAAFHHAGLRTEHRRLVEDAFKSGTIKIIAATPTLAAGVNLPARTVVIGSYRRFVPGYGMYPISVMEYKQMSGRAGRPQYDAFGEAVLIASSSNEQDALMENYVLSEPERLYSRLASEPALRGHALAAVASDYAHSEGGLLDFFGGTFYGYHYPPANIRKILDAILRYLGLEGMIEFKGEYVYATDFGRRVSELYIDPLSAVVLRDGLRRGAPEVTDLTWLHLVCHTPDMRPILRPRSREGEDVEAFVEGHMDELAVPLPEGGDFVDYEQFLGEVKTALVLNAWIDETSEAELLERFSVQPGDRYSAVHNAEWLLYAAHELAGVLGLPDHRRHLSRLRDRVRHGVTDRLLPLVRLRGIGRVRARVLYNSGFTTIDSLKRAPLSRLVEIPLIGPRMAKAIKEQVGGVVDEEEWRRLEKEEAEQRALTDFIEEEPEPV</sequence>
<dbReference type="SUPFAM" id="SSF158702">
    <property type="entry name" value="Sec63 N-terminal domain-like"/>
    <property type="match status" value="1"/>
</dbReference>
<evidence type="ECO:0000259" key="12">
    <source>
        <dbReference type="PROSITE" id="PS51194"/>
    </source>
</evidence>
<dbReference type="InterPro" id="IPR036390">
    <property type="entry name" value="WH_DNA-bd_sf"/>
</dbReference>
<comment type="similarity">
    <text evidence="10">Belongs to the helicase family. Hel308 subfamily.</text>
</comment>
<dbReference type="InterPro" id="IPR011545">
    <property type="entry name" value="DEAD/DEAH_box_helicase_dom"/>
</dbReference>
<protein>
    <recommendedName>
        <fullName evidence="10">ATP-dependent DNA helicase Hel308</fullName>
        <ecNumber evidence="10">5.6.2.4</ecNumber>
    </recommendedName>
    <alternativeName>
        <fullName evidence="10">DNA 3'-5' helicase Hel308</fullName>
    </alternativeName>
</protein>
<dbReference type="SUPFAM" id="SSF52540">
    <property type="entry name" value="P-loop containing nucleoside triphosphate hydrolases"/>
    <property type="match status" value="1"/>
</dbReference>
<dbReference type="SMART" id="SM00490">
    <property type="entry name" value="HELICc"/>
    <property type="match status" value="1"/>
</dbReference>
<dbReference type="InterPro" id="IPR050474">
    <property type="entry name" value="Hel308_SKI2-like"/>
</dbReference>
<dbReference type="GO" id="GO:0016887">
    <property type="term" value="F:ATP hydrolysis activity"/>
    <property type="evidence" value="ECO:0007669"/>
    <property type="project" value="RHEA"/>
</dbReference>
<keyword evidence="7 10" id="KW-0234">DNA repair</keyword>
<evidence type="ECO:0000256" key="5">
    <source>
        <dbReference type="ARBA" id="ARBA00022840"/>
    </source>
</evidence>
<comment type="function">
    <text evidence="10">DNA-dependent ATPase and 3'-5' DNA helicase that may be involved in repair of stalled replication forks.</text>
</comment>
<evidence type="ECO:0000256" key="2">
    <source>
        <dbReference type="ARBA" id="ARBA00022763"/>
    </source>
</evidence>
<dbReference type="Gene3D" id="1.10.150.20">
    <property type="entry name" value="5' to 3' exonuclease, C-terminal subdomain"/>
    <property type="match status" value="1"/>
</dbReference>
<proteinExistence type="inferred from homology"/>
<keyword evidence="6 10" id="KW-0238">DNA-binding</keyword>
<keyword evidence="2 10" id="KW-0227">DNA damage</keyword>
<dbReference type="InterPro" id="IPR022965">
    <property type="entry name" value="Helicase_Hel308"/>
</dbReference>
<evidence type="ECO:0000256" key="8">
    <source>
        <dbReference type="ARBA" id="ARBA00023235"/>
    </source>
</evidence>
<dbReference type="InterPro" id="IPR014001">
    <property type="entry name" value="Helicase_ATP-bd"/>
</dbReference>
<dbReference type="InterPro" id="IPR048772">
    <property type="entry name" value="Hel308-like_dom4"/>
</dbReference>
<dbReference type="EC" id="5.6.2.4" evidence="10"/>
<dbReference type="Gene3D" id="3.40.50.300">
    <property type="entry name" value="P-loop containing nucleotide triphosphate hydrolases"/>
    <property type="match status" value="2"/>
</dbReference>
<gene>
    <name evidence="10" type="primary">hel308</name>
    <name evidence="13" type="ORF">AC482_03665</name>
</gene>
<reference evidence="13 14" key="1">
    <citation type="submission" date="2015-06" db="EMBL/GenBank/DDBJ databases">
        <title>New insights into the roles of widespread benthic archaea in carbon and nitrogen cycling.</title>
        <authorList>
            <person name="Lazar C.S."/>
            <person name="Baker B.J."/>
            <person name="Seitz K.W."/>
            <person name="Hyde A.S."/>
            <person name="Dick G.J."/>
            <person name="Hinrichs K.-U."/>
            <person name="Teske A.P."/>
        </authorList>
    </citation>
    <scope>NUCLEOTIDE SEQUENCE [LARGE SCALE GENOMIC DNA]</scope>
    <source>
        <strain evidence="13">DG-45</strain>
    </source>
</reference>
<keyword evidence="8 10" id="KW-0413">Isomerase</keyword>
<feature type="domain" description="Helicase C-terminal" evidence="12">
    <location>
        <begin position="239"/>
        <end position="439"/>
    </location>
</feature>
<dbReference type="SUPFAM" id="SSF46785">
    <property type="entry name" value="Winged helix' DNA-binding domain"/>
    <property type="match status" value="1"/>
</dbReference>
<dbReference type="GO" id="GO:0005524">
    <property type="term" value="F:ATP binding"/>
    <property type="evidence" value="ECO:0007669"/>
    <property type="project" value="UniProtKB-UniRule"/>
</dbReference>
<dbReference type="PROSITE" id="PS51194">
    <property type="entry name" value="HELICASE_CTER"/>
    <property type="match status" value="1"/>
</dbReference>
<dbReference type="Pfam" id="PF21280">
    <property type="entry name" value="Helicase_dom4_arc"/>
    <property type="match status" value="1"/>
</dbReference>
<keyword evidence="3 10" id="KW-0378">Hydrolase</keyword>
<evidence type="ECO:0000313" key="13">
    <source>
        <dbReference type="EMBL" id="KON30516.1"/>
    </source>
</evidence>
<dbReference type="GO" id="GO:0043138">
    <property type="term" value="F:3'-5' DNA helicase activity"/>
    <property type="evidence" value="ECO:0007669"/>
    <property type="project" value="UniProtKB-UniRule"/>
</dbReference>
<evidence type="ECO:0000256" key="10">
    <source>
        <dbReference type="HAMAP-Rule" id="MF_00442"/>
    </source>
</evidence>
<evidence type="ECO:0000256" key="4">
    <source>
        <dbReference type="ARBA" id="ARBA00022806"/>
    </source>
</evidence>
<comment type="catalytic activity">
    <reaction evidence="9 10">
        <text>Couples ATP hydrolysis with the unwinding of duplex DNA by translocating in the 3'-5' direction.</text>
        <dbReference type="EC" id="5.6.2.4"/>
    </reaction>
</comment>
<dbReference type="InterPro" id="IPR001650">
    <property type="entry name" value="Helicase_C-like"/>
</dbReference>
<dbReference type="PANTHER" id="PTHR47961">
    <property type="entry name" value="DNA POLYMERASE THETA, PUTATIVE (AFU_ORTHOLOGUE AFUA_1G05260)-RELATED"/>
    <property type="match status" value="1"/>
</dbReference>
<evidence type="ECO:0000259" key="11">
    <source>
        <dbReference type="PROSITE" id="PS51192"/>
    </source>
</evidence>
<keyword evidence="5 10" id="KW-0067">ATP-binding</keyword>
<dbReference type="CDD" id="cd18795">
    <property type="entry name" value="SF2_C_Ski2"/>
    <property type="match status" value="1"/>
</dbReference>
<feature type="binding site" evidence="10">
    <location>
        <position position="28"/>
    </location>
    <ligand>
        <name>ATP</name>
        <dbReference type="ChEBI" id="CHEBI:30616"/>
    </ligand>
</feature>
<keyword evidence="4 10" id="KW-0347">Helicase</keyword>
<evidence type="ECO:0000256" key="9">
    <source>
        <dbReference type="ARBA" id="ARBA00034617"/>
    </source>
</evidence>
<feature type="domain" description="Helicase ATP-binding" evidence="11">
    <location>
        <begin position="33"/>
        <end position="205"/>
    </location>
</feature>
<name>A0A0M0BQL7_9ARCH</name>
<evidence type="ECO:0000313" key="14">
    <source>
        <dbReference type="Proteomes" id="UP000037210"/>
    </source>
</evidence>
<dbReference type="GO" id="GO:0003677">
    <property type="term" value="F:DNA binding"/>
    <property type="evidence" value="ECO:0007669"/>
    <property type="project" value="UniProtKB-UniRule"/>
</dbReference>
<dbReference type="EMBL" id="LFWZ01000029">
    <property type="protein sequence ID" value="KON30516.1"/>
    <property type="molecule type" value="Genomic_DNA"/>
</dbReference>